<dbReference type="KEGG" id="obg:Verru16b_01452"/>
<dbReference type="CDD" id="cd00317">
    <property type="entry name" value="cyclophilin"/>
    <property type="match status" value="1"/>
</dbReference>
<dbReference type="EC" id="5.2.1.8" evidence="1"/>
<dbReference type="Proteomes" id="UP000095228">
    <property type="component" value="Chromosome"/>
</dbReference>
<evidence type="ECO:0000313" key="7">
    <source>
        <dbReference type="Proteomes" id="UP000095228"/>
    </source>
</evidence>
<evidence type="ECO:0000256" key="3">
    <source>
        <dbReference type="ARBA" id="ARBA00023235"/>
    </source>
</evidence>
<sequence length="382" mass="41332">MRFLTAFALLALVTASTRLTAQAPRPANALPELADGLYAEFTTPHGAFVTELHYQQAPLTVANFVGLTEGTLAARDGQPYYTGLKWYRVVPGFVIQSGNPRAPDDSDTGYSFPDELVPGLRHAEAGILSMANGGPDTNSGEFFLTLGDCTRLNYLHSVFGRVVRGLEVLPLIKPDDPFSVKILRRGAAAQAFRADEATFRALAAAAKTYPGTAEPGPTTHFDDPDGILPTEPPRARYFNYKLANYERVTGLKIVGRLSAQPPPPAEDEIPGRYMRTLAEKLGVARTGVLVAYLGEDDWRVWIGDEVVPRFLGRPVAPGDLGDGGALHDVKDALITAALKAGDEAYEAQRQRAPADRLPPPGQRIKLQTDALLDALLLHLEPK</sequence>
<dbReference type="PRINTS" id="PR00153">
    <property type="entry name" value="CSAPPISMRASE"/>
</dbReference>
<keyword evidence="4" id="KW-0732">Signal</keyword>
<dbReference type="OrthoDB" id="9807797at2"/>
<dbReference type="InterPro" id="IPR044666">
    <property type="entry name" value="Cyclophilin_A-like"/>
</dbReference>
<dbReference type="EMBL" id="CP016094">
    <property type="protein sequence ID" value="AOS44390.1"/>
    <property type="molecule type" value="Genomic_DNA"/>
</dbReference>
<evidence type="ECO:0000313" key="6">
    <source>
        <dbReference type="EMBL" id="AOS44390.1"/>
    </source>
</evidence>
<dbReference type="Pfam" id="PF00160">
    <property type="entry name" value="Pro_isomerase"/>
    <property type="match status" value="1"/>
</dbReference>
<feature type="chain" id="PRO_5009105256" description="peptidylprolyl isomerase" evidence="4">
    <location>
        <begin position="24"/>
        <end position="382"/>
    </location>
</feature>
<dbReference type="Gene3D" id="2.40.100.10">
    <property type="entry name" value="Cyclophilin-like"/>
    <property type="match status" value="1"/>
</dbReference>
<evidence type="ECO:0000256" key="1">
    <source>
        <dbReference type="ARBA" id="ARBA00013194"/>
    </source>
</evidence>
<accession>A0A1D8AU41</accession>
<feature type="domain" description="PPIase cyclophilin-type" evidence="5">
    <location>
        <begin position="43"/>
        <end position="173"/>
    </location>
</feature>
<gene>
    <name evidence="6" type="primary">ppiB</name>
    <name evidence="6" type="ORF">Verru16b_01452</name>
</gene>
<reference evidence="6 7" key="1">
    <citation type="submission" date="2016-06" db="EMBL/GenBank/DDBJ databases">
        <title>Three novel species with peptidoglycan cell walls form the new genus Lacunisphaera gen. nov. in the family Opitutaceae of the verrucomicrobial subdivision 4.</title>
        <authorList>
            <person name="Rast P."/>
            <person name="Gloeckner I."/>
            <person name="Jogler M."/>
            <person name="Boedeker C."/>
            <person name="Jeske O."/>
            <person name="Wiegand S."/>
            <person name="Reinhardt R."/>
            <person name="Schumann P."/>
            <person name="Rohde M."/>
            <person name="Spring S."/>
            <person name="Gloeckner F.O."/>
            <person name="Jogler C."/>
        </authorList>
    </citation>
    <scope>NUCLEOTIDE SEQUENCE [LARGE SCALE GENOMIC DNA]</scope>
    <source>
        <strain evidence="6 7">IG16b</strain>
    </source>
</reference>
<proteinExistence type="predicted"/>
<evidence type="ECO:0000259" key="5">
    <source>
        <dbReference type="PROSITE" id="PS50072"/>
    </source>
</evidence>
<dbReference type="AlphaFoldDB" id="A0A1D8AU41"/>
<dbReference type="InterPro" id="IPR002130">
    <property type="entry name" value="Cyclophilin-type_PPIase_dom"/>
</dbReference>
<dbReference type="PANTHER" id="PTHR45625">
    <property type="entry name" value="PEPTIDYL-PROLYL CIS-TRANS ISOMERASE-RELATED"/>
    <property type="match status" value="1"/>
</dbReference>
<dbReference type="STRING" id="1838286.Verru16b_01452"/>
<feature type="signal peptide" evidence="4">
    <location>
        <begin position="1"/>
        <end position="23"/>
    </location>
</feature>
<protein>
    <recommendedName>
        <fullName evidence="1">peptidylprolyl isomerase</fullName>
        <ecNumber evidence="1">5.2.1.8</ecNumber>
    </recommendedName>
</protein>
<dbReference type="SUPFAM" id="SSF50891">
    <property type="entry name" value="Cyclophilin-like"/>
    <property type="match status" value="1"/>
</dbReference>
<dbReference type="PROSITE" id="PS50072">
    <property type="entry name" value="CSA_PPIASE_2"/>
    <property type="match status" value="1"/>
</dbReference>
<evidence type="ECO:0000256" key="2">
    <source>
        <dbReference type="ARBA" id="ARBA00023110"/>
    </source>
</evidence>
<keyword evidence="3 6" id="KW-0413">Isomerase</keyword>
<dbReference type="GO" id="GO:0003755">
    <property type="term" value="F:peptidyl-prolyl cis-trans isomerase activity"/>
    <property type="evidence" value="ECO:0007669"/>
    <property type="project" value="UniProtKB-KW"/>
</dbReference>
<keyword evidence="7" id="KW-1185">Reference proteome</keyword>
<name>A0A1D8AU41_9BACT</name>
<dbReference type="RefSeq" id="WP_069961642.1">
    <property type="nucleotide sequence ID" value="NZ_CP016094.1"/>
</dbReference>
<evidence type="ECO:0000256" key="4">
    <source>
        <dbReference type="SAM" id="SignalP"/>
    </source>
</evidence>
<dbReference type="InterPro" id="IPR029000">
    <property type="entry name" value="Cyclophilin-like_dom_sf"/>
</dbReference>
<keyword evidence="2" id="KW-0697">Rotamase</keyword>
<organism evidence="6 7">
    <name type="scientific">Lacunisphaera limnophila</name>
    <dbReference type="NCBI Taxonomy" id="1838286"/>
    <lineage>
        <taxon>Bacteria</taxon>
        <taxon>Pseudomonadati</taxon>
        <taxon>Verrucomicrobiota</taxon>
        <taxon>Opitutia</taxon>
        <taxon>Opitutales</taxon>
        <taxon>Opitutaceae</taxon>
        <taxon>Lacunisphaera</taxon>
    </lineage>
</organism>
<dbReference type="PANTHER" id="PTHR45625:SF4">
    <property type="entry name" value="PEPTIDYLPROLYL ISOMERASE DOMAIN AND WD REPEAT-CONTAINING PROTEIN 1"/>
    <property type="match status" value="1"/>
</dbReference>